<dbReference type="Proteomes" id="UP000186030">
    <property type="component" value="Unassembled WGS sequence"/>
</dbReference>
<dbReference type="EMBL" id="MQMG01000008">
    <property type="protein sequence ID" value="OKO95394.1"/>
    <property type="molecule type" value="Genomic_DNA"/>
</dbReference>
<name>A0A1Q5T581_9BACL</name>
<accession>A0A1Q5T581</accession>
<reference evidence="2" key="2">
    <citation type="submission" date="2017-01" db="EMBL/GenBank/DDBJ databases">
        <title>Genome sequencing and annotation of Geobacillus sp. 1017, a Hydrocarbon-Oxidizing Thermophilic Bacterium Isolated from a Heavy Oil Reservoir (China).</title>
        <authorList>
            <person name="Kadnikov V.V."/>
            <person name="Mardanov A.V."/>
            <person name="Poltaraus A.B."/>
            <person name="Sokolova D.S."/>
            <person name="Semenova E.M."/>
            <person name="Ravin N.V."/>
            <person name="Tourova T.P."/>
            <person name="Nazina T.N."/>
        </authorList>
    </citation>
    <scope>NUCLEOTIDE SEQUENCE [LARGE SCALE GENOMIC DNA]</scope>
    <source>
        <strain evidence="2">1017</strain>
    </source>
</reference>
<dbReference type="AlphaFoldDB" id="A0A1Q5T581"/>
<proteinExistence type="predicted"/>
<organism evidence="1 2">
    <name type="scientific">Geobacillus proteiniphilus</name>
    <dbReference type="NCBI Taxonomy" id="860353"/>
    <lineage>
        <taxon>Bacteria</taxon>
        <taxon>Bacillati</taxon>
        <taxon>Bacillota</taxon>
        <taxon>Bacilli</taxon>
        <taxon>Bacillales</taxon>
        <taxon>Anoxybacillaceae</taxon>
        <taxon>Geobacillus</taxon>
    </lineage>
</organism>
<gene>
    <name evidence="1" type="ORF">BRO54_1035</name>
</gene>
<sequence>MGALGKRRRLSVGGSVGCERVEQQGGLFMLRRATVDSACPQK</sequence>
<evidence type="ECO:0000313" key="2">
    <source>
        <dbReference type="Proteomes" id="UP000186030"/>
    </source>
</evidence>
<reference evidence="1 2" key="1">
    <citation type="submission" date="2016-11" db="EMBL/GenBank/DDBJ databases">
        <authorList>
            <person name="Kadnikov V."/>
            <person name="Nazina T."/>
        </authorList>
    </citation>
    <scope>NUCLEOTIDE SEQUENCE [LARGE SCALE GENOMIC DNA]</scope>
    <source>
        <strain evidence="1 2">1017</strain>
    </source>
</reference>
<evidence type="ECO:0000313" key="1">
    <source>
        <dbReference type="EMBL" id="OKO95394.1"/>
    </source>
</evidence>
<protein>
    <submittedName>
        <fullName evidence="1">Uncharacterized protein</fullName>
    </submittedName>
</protein>
<comment type="caution">
    <text evidence="1">The sequence shown here is derived from an EMBL/GenBank/DDBJ whole genome shotgun (WGS) entry which is preliminary data.</text>
</comment>